<protein>
    <submittedName>
        <fullName evidence="1">Uncharacterized protein</fullName>
    </submittedName>
</protein>
<dbReference type="Gene3D" id="1.20.1280.50">
    <property type="match status" value="1"/>
</dbReference>
<sequence>MEKLEHSLQASDQDAVSIRHIPADVLRLVFSEYVDIPGNAQSLLRATNLTMVCHTWRAIALDTAELWTEIKLFLNQYLPPLSAISTVLALSRRQPIDIYLRIDGHSRRPGHAYWCKVIELVWEHQERWRSFDLDYFYDPHRSEGMDLKLQGTLPYLRFLQCNFQSDGITGGDHEISISVHNFVAPRVHDLTLGRYVNRIFTPTDLSHSFLSLESLLLDSPHHRRESRVEILRALAHLPKLQVLQLVSDGGGDSPTTQFDPSSPICLSSLREFTITSSGKSAITEWLAIFRAPSLMTIAISSCSKVGTRGIGTFNVRFPSLRTMYFDIRYQIEPIIGYAELSRYAPVIEFEIGGDWNLMYLMRILRQKQNGTYLYPSLYRLEIHSSLHLGQYPIDNASIEALCNFVKTRSWMRARRKHGNIDTFGATLREVHIRISGDMTQSLREWFERNLVSFTCSSTILQDLQMDSVRLVNGEEE</sequence>
<evidence type="ECO:0000313" key="2">
    <source>
        <dbReference type="Proteomes" id="UP000076871"/>
    </source>
</evidence>
<dbReference type="Proteomes" id="UP000076871">
    <property type="component" value="Unassembled WGS sequence"/>
</dbReference>
<evidence type="ECO:0000313" key="1">
    <source>
        <dbReference type="EMBL" id="KZT10853.1"/>
    </source>
</evidence>
<dbReference type="AlphaFoldDB" id="A0A165GV15"/>
<keyword evidence="2" id="KW-1185">Reference proteome</keyword>
<organism evidence="1 2">
    <name type="scientific">Laetiporus sulphureus 93-53</name>
    <dbReference type="NCBI Taxonomy" id="1314785"/>
    <lineage>
        <taxon>Eukaryota</taxon>
        <taxon>Fungi</taxon>
        <taxon>Dikarya</taxon>
        <taxon>Basidiomycota</taxon>
        <taxon>Agaricomycotina</taxon>
        <taxon>Agaricomycetes</taxon>
        <taxon>Polyporales</taxon>
        <taxon>Laetiporus</taxon>
    </lineage>
</organism>
<name>A0A165GV15_9APHY</name>
<dbReference type="EMBL" id="KV427608">
    <property type="protein sequence ID" value="KZT10853.1"/>
    <property type="molecule type" value="Genomic_DNA"/>
</dbReference>
<gene>
    <name evidence="1" type="ORF">LAESUDRAFT_352814</name>
</gene>
<dbReference type="OrthoDB" id="3221235at2759"/>
<accession>A0A165GV15</accession>
<dbReference type="InParanoid" id="A0A165GV15"/>
<dbReference type="GeneID" id="63819164"/>
<dbReference type="SUPFAM" id="SSF52047">
    <property type="entry name" value="RNI-like"/>
    <property type="match status" value="1"/>
</dbReference>
<dbReference type="RefSeq" id="XP_040768593.1">
    <property type="nucleotide sequence ID" value="XM_040902133.1"/>
</dbReference>
<reference evidence="1 2" key="1">
    <citation type="journal article" date="2016" name="Mol. Biol. Evol.">
        <title>Comparative Genomics of Early-Diverging Mushroom-Forming Fungi Provides Insights into the Origins of Lignocellulose Decay Capabilities.</title>
        <authorList>
            <person name="Nagy L.G."/>
            <person name="Riley R."/>
            <person name="Tritt A."/>
            <person name="Adam C."/>
            <person name="Daum C."/>
            <person name="Floudas D."/>
            <person name="Sun H."/>
            <person name="Yadav J.S."/>
            <person name="Pangilinan J."/>
            <person name="Larsson K.H."/>
            <person name="Matsuura K."/>
            <person name="Barry K."/>
            <person name="Labutti K."/>
            <person name="Kuo R."/>
            <person name="Ohm R.A."/>
            <person name="Bhattacharya S.S."/>
            <person name="Shirouzu T."/>
            <person name="Yoshinaga Y."/>
            <person name="Martin F.M."/>
            <person name="Grigoriev I.V."/>
            <person name="Hibbett D.S."/>
        </authorList>
    </citation>
    <scope>NUCLEOTIDE SEQUENCE [LARGE SCALE GENOMIC DNA]</scope>
    <source>
        <strain evidence="1 2">93-53</strain>
    </source>
</reference>
<proteinExistence type="predicted"/>